<keyword evidence="2" id="KW-1185">Reference proteome</keyword>
<organism evidence="1 2">
    <name type="scientific">Metabacillus herbersteinensis</name>
    <dbReference type="NCBI Taxonomy" id="283816"/>
    <lineage>
        <taxon>Bacteria</taxon>
        <taxon>Bacillati</taxon>
        <taxon>Bacillota</taxon>
        <taxon>Bacilli</taxon>
        <taxon>Bacillales</taxon>
        <taxon>Bacillaceae</taxon>
        <taxon>Metabacillus</taxon>
    </lineage>
</organism>
<protein>
    <recommendedName>
        <fullName evidence="3">Amidohydrolase 3 domain-containing protein</fullName>
    </recommendedName>
</protein>
<evidence type="ECO:0000313" key="1">
    <source>
        <dbReference type="EMBL" id="MFC0272656.1"/>
    </source>
</evidence>
<sequence>MKYDLIIKNGNVDFYDEVKQVDIAVKEGKISAIATKPAEHFNFRRKVNRGFERC</sequence>
<dbReference type="InterPro" id="IPR011059">
    <property type="entry name" value="Metal-dep_hydrolase_composite"/>
</dbReference>
<accession>A0ABV6GG41</accession>
<comment type="caution">
    <text evidence="1">The sequence shown here is derived from an EMBL/GenBank/DDBJ whole genome shotgun (WGS) entry which is preliminary data.</text>
</comment>
<dbReference type="RefSeq" id="WP_378935202.1">
    <property type="nucleotide sequence ID" value="NZ_JBHLVO010000012.1"/>
</dbReference>
<dbReference type="Proteomes" id="UP001589854">
    <property type="component" value="Unassembled WGS sequence"/>
</dbReference>
<gene>
    <name evidence="1" type="ORF">ACFFIX_14565</name>
</gene>
<dbReference type="Gene3D" id="2.30.40.10">
    <property type="entry name" value="Urease, subunit C, domain 1"/>
    <property type="match status" value="1"/>
</dbReference>
<evidence type="ECO:0000313" key="2">
    <source>
        <dbReference type="Proteomes" id="UP001589854"/>
    </source>
</evidence>
<reference evidence="1 2" key="1">
    <citation type="submission" date="2024-09" db="EMBL/GenBank/DDBJ databases">
        <authorList>
            <person name="Sun Q."/>
            <person name="Mori K."/>
        </authorList>
    </citation>
    <scope>NUCLEOTIDE SEQUENCE [LARGE SCALE GENOMIC DNA]</scope>
    <source>
        <strain evidence="1 2">CCM 7228</strain>
    </source>
</reference>
<dbReference type="EMBL" id="JBHLVO010000012">
    <property type="protein sequence ID" value="MFC0272656.1"/>
    <property type="molecule type" value="Genomic_DNA"/>
</dbReference>
<name>A0ABV6GG41_9BACI</name>
<proteinExistence type="predicted"/>
<dbReference type="SUPFAM" id="SSF51338">
    <property type="entry name" value="Composite domain of metallo-dependent hydrolases"/>
    <property type="match status" value="1"/>
</dbReference>
<evidence type="ECO:0008006" key="3">
    <source>
        <dbReference type="Google" id="ProtNLM"/>
    </source>
</evidence>